<dbReference type="AlphaFoldDB" id="Q0UKK1"/>
<dbReference type="InterPro" id="IPR027796">
    <property type="entry name" value="OTT_1508_deam-like"/>
</dbReference>
<evidence type="ECO:0000313" key="3">
    <source>
        <dbReference type="Proteomes" id="UP000001055"/>
    </source>
</evidence>
<dbReference type="KEGG" id="pno:SNOG_07713"/>
<sequence>MTARNMDPGSRRSLINTINKVARYREIAQRTLCSDTWELIPVNLPIAAFSRPSEALAMPSLRDTFVRANPLCREADVKHMRRLINRPDYDVNAQFASQVTNTLTQSKIHAEIQLSYHTEMNPSRLPPRIVASHKDACFLCNTFLAMHEGREWLVGERTVLAVETTIPAPVSEGELGDTNDEESGCSNTSSGEDTMEHKVSKLSGATIESETAVIGGENVAATVDTLQRSPSTITSNSDAGSEVEMMQGHPISMNREHAIVKAGKLHMHVEHPTQSTNVHHIQTSEHPTHVLEWLDESGTKRLDAIKKLEIVDIEHLKEERTYNIIDQGYLLIVAKNVVVRLALQNEKL</sequence>
<dbReference type="EMBL" id="CH445335">
    <property type="protein sequence ID" value="EAT85179.1"/>
    <property type="molecule type" value="Genomic_DNA"/>
</dbReference>
<dbReference type="Proteomes" id="UP000001055">
    <property type="component" value="Unassembled WGS sequence"/>
</dbReference>
<proteinExistence type="predicted"/>
<dbReference type="RefSeq" id="XP_001798045.1">
    <property type="nucleotide sequence ID" value="XM_001797993.1"/>
</dbReference>
<feature type="region of interest" description="Disordered" evidence="1">
    <location>
        <begin position="223"/>
        <end position="242"/>
    </location>
</feature>
<organism evidence="2 3">
    <name type="scientific">Phaeosphaeria nodorum (strain SN15 / ATCC MYA-4574 / FGSC 10173)</name>
    <name type="common">Glume blotch fungus</name>
    <name type="synonym">Parastagonospora nodorum</name>
    <dbReference type="NCBI Taxonomy" id="321614"/>
    <lineage>
        <taxon>Eukaryota</taxon>
        <taxon>Fungi</taxon>
        <taxon>Dikarya</taxon>
        <taxon>Ascomycota</taxon>
        <taxon>Pezizomycotina</taxon>
        <taxon>Dothideomycetes</taxon>
        <taxon>Pleosporomycetidae</taxon>
        <taxon>Pleosporales</taxon>
        <taxon>Pleosporineae</taxon>
        <taxon>Phaeosphaeriaceae</taxon>
        <taxon>Parastagonospora</taxon>
    </lineage>
</organism>
<dbReference type="VEuPathDB" id="FungiDB:JI435_430700"/>
<dbReference type="InParanoid" id="Q0UKK1"/>
<evidence type="ECO:0000313" key="2">
    <source>
        <dbReference type="EMBL" id="EAT85179.1"/>
    </source>
</evidence>
<name>Q0UKK1_PHANO</name>
<protein>
    <submittedName>
        <fullName evidence="2">Uncharacterized protein</fullName>
    </submittedName>
</protein>
<feature type="region of interest" description="Disordered" evidence="1">
    <location>
        <begin position="170"/>
        <end position="195"/>
    </location>
</feature>
<accession>Q0UKK1</accession>
<feature type="compositionally biased region" description="Polar residues" evidence="1">
    <location>
        <begin position="224"/>
        <end position="239"/>
    </location>
</feature>
<evidence type="ECO:0000256" key="1">
    <source>
        <dbReference type="SAM" id="MobiDB-lite"/>
    </source>
</evidence>
<feature type="compositionally biased region" description="Acidic residues" evidence="1">
    <location>
        <begin position="174"/>
        <end position="183"/>
    </location>
</feature>
<dbReference type="Pfam" id="PF14441">
    <property type="entry name" value="OTT_1508_deam"/>
    <property type="match status" value="1"/>
</dbReference>
<reference evidence="3" key="1">
    <citation type="journal article" date="2007" name="Plant Cell">
        <title>Dothideomycete-plant interactions illuminated by genome sequencing and EST analysis of the wheat pathogen Stagonospora nodorum.</title>
        <authorList>
            <person name="Hane J.K."/>
            <person name="Lowe R.G."/>
            <person name="Solomon P.S."/>
            <person name="Tan K.C."/>
            <person name="Schoch C.L."/>
            <person name="Spatafora J.W."/>
            <person name="Crous P.W."/>
            <person name="Kodira C."/>
            <person name="Birren B.W."/>
            <person name="Galagan J.E."/>
            <person name="Torriani S.F."/>
            <person name="McDonald B.A."/>
            <person name="Oliver R.P."/>
        </authorList>
    </citation>
    <scope>NUCLEOTIDE SEQUENCE [LARGE SCALE GENOMIC DNA]</scope>
    <source>
        <strain evidence="3">SN15 / ATCC MYA-4574 / FGSC 10173</strain>
    </source>
</reference>
<gene>
    <name evidence="2" type="ORF">SNOG_07713</name>
</gene>
<dbReference type="GeneID" id="5974938"/>